<keyword evidence="2" id="KW-0808">Transferase</keyword>
<evidence type="ECO:0000259" key="3">
    <source>
        <dbReference type="Pfam" id="PF00534"/>
    </source>
</evidence>
<feature type="domain" description="Glycosyl transferase family 1" evidence="3">
    <location>
        <begin position="188"/>
        <end position="336"/>
    </location>
</feature>
<dbReference type="PANTHER" id="PTHR12526">
    <property type="entry name" value="GLYCOSYLTRANSFERASE"/>
    <property type="match status" value="1"/>
</dbReference>
<dbReference type="STRING" id="1108044.GOOTI_090_00330"/>
<dbReference type="Pfam" id="PF00534">
    <property type="entry name" value="Glycos_transf_1"/>
    <property type="match status" value="1"/>
</dbReference>
<dbReference type="GO" id="GO:0016757">
    <property type="term" value="F:glycosyltransferase activity"/>
    <property type="evidence" value="ECO:0007669"/>
    <property type="project" value="UniProtKB-KW"/>
</dbReference>
<name>H5TKJ6_GORO1</name>
<dbReference type="Pfam" id="PF13439">
    <property type="entry name" value="Glyco_transf_4"/>
    <property type="match status" value="1"/>
</dbReference>
<evidence type="ECO:0000256" key="1">
    <source>
        <dbReference type="ARBA" id="ARBA00022676"/>
    </source>
</evidence>
<dbReference type="InterPro" id="IPR028098">
    <property type="entry name" value="Glyco_trans_4-like_N"/>
</dbReference>
<sequence length="364" mass="40064">MTYVGDKPAVIVTVNRLVYGGAERHHVVLATELARRGYPVTIVCMQRFGPLISEVDSDIRVVRQPWWAPLIDLPDAPANCKPTNRVRAIAITGDTNTETGFGTLWRTNHSDRRWLTAAHWYPKLDQPTYSTLLAKAMSRSDGFIALSQAHWDGLTRHQFLGNRHFIAPNGVVSAEAVNHIPEAEVRVRGPIRLAMLARIVELKNPHILTAALARVPDHLDWTLDIFGDGPDRERLEALTPDSVADRVRWRGWSPGPDHALAEADLLCCPSGTEAFPMVILEAMARGIPVMATSVCSVPKMLDNGNAGFLVPTPSVEDWAQALTEILSDPTQLPKVGSIGRSRMVGHYTVDSMVDAYEAAIRAVL</sequence>
<keyword evidence="6" id="KW-1185">Reference proteome</keyword>
<evidence type="ECO:0000256" key="2">
    <source>
        <dbReference type="ARBA" id="ARBA00022679"/>
    </source>
</evidence>
<dbReference type="SUPFAM" id="SSF53756">
    <property type="entry name" value="UDP-Glycosyltransferase/glycogen phosphorylase"/>
    <property type="match status" value="1"/>
</dbReference>
<protein>
    <submittedName>
        <fullName evidence="5">Glycosyltransferase</fullName>
    </submittedName>
</protein>
<proteinExistence type="predicted"/>
<evidence type="ECO:0000313" key="5">
    <source>
        <dbReference type="EMBL" id="GAB34004.1"/>
    </source>
</evidence>
<dbReference type="Proteomes" id="UP000005038">
    <property type="component" value="Unassembled WGS sequence"/>
</dbReference>
<keyword evidence="1" id="KW-0328">Glycosyltransferase</keyword>
<gene>
    <name evidence="5" type="ORF">GOOTI_090_00330</name>
</gene>
<dbReference type="InterPro" id="IPR001296">
    <property type="entry name" value="Glyco_trans_1"/>
</dbReference>
<dbReference type="AlphaFoldDB" id="H5TKJ6"/>
<dbReference type="EMBL" id="BAFB01000090">
    <property type="protein sequence ID" value="GAB34004.1"/>
    <property type="molecule type" value="Genomic_DNA"/>
</dbReference>
<accession>H5TKJ6</accession>
<evidence type="ECO:0000313" key="6">
    <source>
        <dbReference type="Proteomes" id="UP000005038"/>
    </source>
</evidence>
<organism evidence="5 6">
    <name type="scientific">Gordonia otitidis (strain DSM 44809 / CCUG 52243 / JCM 12355 / NBRC 100426 / IFM 10032)</name>
    <dbReference type="NCBI Taxonomy" id="1108044"/>
    <lineage>
        <taxon>Bacteria</taxon>
        <taxon>Bacillati</taxon>
        <taxon>Actinomycetota</taxon>
        <taxon>Actinomycetes</taxon>
        <taxon>Mycobacteriales</taxon>
        <taxon>Gordoniaceae</taxon>
        <taxon>Gordonia</taxon>
    </lineage>
</organism>
<dbReference type="CDD" id="cd03801">
    <property type="entry name" value="GT4_PimA-like"/>
    <property type="match status" value="1"/>
</dbReference>
<evidence type="ECO:0000259" key="4">
    <source>
        <dbReference type="Pfam" id="PF13439"/>
    </source>
</evidence>
<dbReference type="Gene3D" id="3.40.50.2000">
    <property type="entry name" value="Glycogen Phosphorylase B"/>
    <property type="match status" value="2"/>
</dbReference>
<feature type="domain" description="Glycosyltransferase subfamily 4-like N-terminal" evidence="4">
    <location>
        <begin position="19"/>
        <end position="171"/>
    </location>
</feature>
<comment type="caution">
    <text evidence="5">The sequence shown here is derived from an EMBL/GenBank/DDBJ whole genome shotgun (WGS) entry which is preliminary data.</text>
</comment>
<reference evidence="5" key="1">
    <citation type="submission" date="2012-02" db="EMBL/GenBank/DDBJ databases">
        <title>Whole genome shotgun sequence of Gordonia otitidis NBRC 100426.</title>
        <authorList>
            <person name="Yoshida I."/>
            <person name="Hosoyama A."/>
            <person name="Tsuchikane K."/>
            <person name="Katsumata H."/>
            <person name="Yamazaki S."/>
            <person name="Fujita N."/>
        </authorList>
    </citation>
    <scope>NUCLEOTIDE SEQUENCE [LARGE SCALE GENOMIC DNA]</scope>
    <source>
        <strain evidence="5">NBRC 100426</strain>
    </source>
</reference>